<comment type="caution">
    <text evidence="1">The sequence shown here is derived from an EMBL/GenBank/DDBJ whole genome shotgun (WGS) entry which is preliminary data.</text>
</comment>
<name>A0ACC0WD23_9STRA</name>
<protein>
    <submittedName>
        <fullName evidence="1">Uncharacterized protein</fullName>
    </submittedName>
</protein>
<accession>A0ACC0WD23</accession>
<dbReference type="EMBL" id="CM047581">
    <property type="protein sequence ID" value="KAI9916735.1"/>
    <property type="molecule type" value="Genomic_DNA"/>
</dbReference>
<proteinExistence type="predicted"/>
<evidence type="ECO:0000313" key="2">
    <source>
        <dbReference type="Proteomes" id="UP001163321"/>
    </source>
</evidence>
<keyword evidence="2" id="KW-1185">Reference proteome</keyword>
<reference evidence="1 2" key="1">
    <citation type="journal article" date="2022" name="bioRxiv">
        <title>The genome of the oomycete Peronosclerospora sorghi, a cosmopolitan pathogen of maize and sorghum, is inflated with dispersed pseudogenes.</title>
        <authorList>
            <person name="Fletcher K."/>
            <person name="Martin F."/>
            <person name="Isakeit T."/>
            <person name="Cavanaugh K."/>
            <person name="Magill C."/>
            <person name="Michelmore R."/>
        </authorList>
    </citation>
    <scope>NUCLEOTIDE SEQUENCE [LARGE SCALE GENOMIC DNA]</scope>
    <source>
        <strain evidence="1">P6</strain>
    </source>
</reference>
<organism evidence="1 2">
    <name type="scientific">Peronosclerospora sorghi</name>
    <dbReference type="NCBI Taxonomy" id="230839"/>
    <lineage>
        <taxon>Eukaryota</taxon>
        <taxon>Sar</taxon>
        <taxon>Stramenopiles</taxon>
        <taxon>Oomycota</taxon>
        <taxon>Peronosporomycetes</taxon>
        <taxon>Peronosporales</taxon>
        <taxon>Peronosporaceae</taxon>
        <taxon>Peronosclerospora</taxon>
    </lineage>
</organism>
<evidence type="ECO:0000313" key="1">
    <source>
        <dbReference type="EMBL" id="KAI9916735.1"/>
    </source>
</evidence>
<gene>
    <name evidence="1" type="ORF">PsorP6_016960</name>
</gene>
<dbReference type="Proteomes" id="UP001163321">
    <property type="component" value="Chromosome 2"/>
</dbReference>
<sequence length="231" mass="26142">MTSLGSTAQWTKRLEHFRDFKTIRNAVISFNCTDRDVCMKLGGGTVTICGRKFKIQPYSKYSHWYYVDLQRLPMMRRMVLSMTARVIGGLRSRSRRVYFNQKTPPKCVMVDPRTPLRNIQFTGQGFTVVHHRLNAYNQHVPPFIKEIKERQSAAKDIKDKKTASKDENAVMAASDSDDNNGSTPPAFEECSYSSDNADMNSFDYFTTSPACNDDGVSNDNVAMASESESDS</sequence>